<gene>
    <name evidence="2" type="ORF">GCM10009836_35820</name>
</gene>
<organism evidence="2 3">
    <name type="scientific">Pseudonocardia ailaonensis</name>
    <dbReference type="NCBI Taxonomy" id="367279"/>
    <lineage>
        <taxon>Bacteria</taxon>
        <taxon>Bacillati</taxon>
        <taxon>Actinomycetota</taxon>
        <taxon>Actinomycetes</taxon>
        <taxon>Pseudonocardiales</taxon>
        <taxon>Pseudonocardiaceae</taxon>
        <taxon>Pseudonocardia</taxon>
    </lineage>
</organism>
<dbReference type="InterPro" id="IPR011008">
    <property type="entry name" value="Dimeric_a/b-barrel"/>
</dbReference>
<reference evidence="2 3" key="1">
    <citation type="journal article" date="2019" name="Int. J. Syst. Evol. Microbiol.">
        <title>The Global Catalogue of Microorganisms (GCM) 10K type strain sequencing project: providing services to taxonomists for standard genome sequencing and annotation.</title>
        <authorList>
            <consortium name="The Broad Institute Genomics Platform"/>
            <consortium name="The Broad Institute Genome Sequencing Center for Infectious Disease"/>
            <person name="Wu L."/>
            <person name="Ma J."/>
        </authorList>
    </citation>
    <scope>NUCLEOTIDE SEQUENCE [LARGE SCALE GENOMIC DNA]</scope>
    <source>
        <strain evidence="2 3">JCM 16009</strain>
    </source>
</reference>
<protein>
    <recommendedName>
        <fullName evidence="1">ABM domain-containing protein</fullName>
    </recommendedName>
</protein>
<dbReference type="InterPro" id="IPR050744">
    <property type="entry name" value="AI-2_Isomerase_LsrG"/>
</dbReference>
<keyword evidence="3" id="KW-1185">Reference proteome</keyword>
<dbReference type="Pfam" id="PF03992">
    <property type="entry name" value="ABM"/>
    <property type="match status" value="1"/>
</dbReference>
<evidence type="ECO:0000313" key="2">
    <source>
        <dbReference type="EMBL" id="GAA1852559.1"/>
    </source>
</evidence>
<dbReference type="InterPro" id="IPR007138">
    <property type="entry name" value="ABM_dom"/>
</dbReference>
<dbReference type="Proteomes" id="UP001500449">
    <property type="component" value="Unassembled WGS sequence"/>
</dbReference>
<comment type="caution">
    <text evidence="2">The sequence shown here is derived from an EMBL/GenBank/DDBJ whole genome shotgun (WGS) entry which is preliminary data.</text>
</comment>
<evidence type="ECO:0000259" key="1">
    <source>
        <dbReference type="PROSITE" id="PS51725"/>
    </source>
</evidence>
<dbReference type="PANTHER" id="PTHR33336">
    <property type="entry name" value="QUINOL MONOOXYGENASE YGIN-RELATED"/>
    <property type="match status" value="1"/>
</dbReference>
<dbReference type="Gene3D" id="3.30.70.100">
    <property type="match status" value="1"/>
</dbReference>
<dbReference type="EMBL" id="BAAAQK010000009">
    <property type="protein sequence ID" value="GAA1852559.1"/>
    <property type="molecule type" value="Genomic_DNA"/>
</dbReference>
<proteinExistence type="predicted"/>
<accession>A0ABN2N4P0</accession>
<dbReference type="PANTHER" id="PTHR33336:SF15">
    <property type="entry name" value="ABM DOMAIN-CONTAINING PROTEIN"/>
    <property type="match status" value="1"/>
</dbReference>
<evidence type="ECO:0000313" key="3">
    <source>
        <dbReference type="Proteomes" id="UP001500449"/>
    </source>
</evidence>
<name>A0ABN2N4P0_9PSEU</name>
<sequence>MAAVRVVVNIHVKPGDEDALKEAWKSTYEWANAQRGCIQYELLQSTTTLSNFAMLEHWADEEVYEEHWEAERGREIPYAHLLDWGERLTGRDGVEFYEQKYYRQVDGRWQPVEEG</sequence>
<dbReference type="RefSeq" id="WP_344418035.1">
    <property type="nucleotide sequence ID" value="NZ_BAAAQK010000009.1"/>
</dbReference>
<feature type="domain" description="ABM" evidence="1">
    <location>
        <begin position="4"/>
        <end position="96"/>
    </location>
</feature>
<dbReference type="PROSITE" id="PS51725">
    <property type="entry name" value="ABM"/>
    <property type="match status" value="1"/>
</dbReference>
<dbReference type="SUPFAM" id="SSF54909">
    <property type="entry name" value="Dimeric alpha+beta barrel"/>
    <property type="match status" value="1"/>
</dbReference>